<dbReference type="Pfam" id="PF01569">
    <property type="entry name" value="PAP2"/>
    <property type="match status" value="1"/>
</dbReference>
<dbReference type="SUPFAM" id="SSF48317">
    <property type="entry name" value="Acid phosphatase/Vanadium-dependent haloperoxidase"/>
    <property type="match status" value="1"/>
</dbReference>
<evidence type="ECO:0000256" key="3">
    <source>
        <dbReference type="ARBA" id="ARBA00022692"/>
    </source>
</evidence>
<keyword evidence="3 7" id="KW-0812">Transmembrane</keyword>
<feature type="transmembrane region" description="Helical" evidence="7">
    <location>
        <begin position="57"/>
        <end position="76"/>
    </location>
</feature>
<organism evidence="9 10">
    <name type="scientific">Crossiella cryophila</name>
    <dbReference type="NCBI Taxonomy" id="43355"/>
    <lineage>
        <taxon>Bacteria</taxon>
        <taxon>Bacillati</taxon>
        <taxon>Actinomycetota</taxon>
        <taxon>Actinomycetes</taxon>
        <taxon>Pseudonocardiales</taxon>
        <taxon>Pseudonocardiaceae</taxon>
        <taxon>Crossiella</taxon>
    </lineage>
</organism>
<evidence type="ECO:0000259" key="8">
    <source>
        <dbReference type="SMART" id="SM00014"/>
    </source>
</evidence>
<evidence type="ECO:0000256" key="7">
    <source>
        <dbReference type="SAM" id="Phobius"/>
    </source>
</evidence>
<evidence type="ECO:0000313" key="9">
    <source>
        <dbReference type="EMBL" id="MBB4674595.1"/>
    </source>
</evidence>
<dbReference type="RefSeq" id="WP_185000696.1">
    <property type="nucleotide sequence ID" value="NZ_BAAAUI010000003.1"/>
</dbReference>
<protein>
    <submittedName>
        <fullName evidence="9">Undecaprenyl-diphosphatase</fullName>
        <ecNumber evidence="9">3.6.1.27</ecNumber>
    </submittedName>
</protein>
<dbReference type="SMART" id="SM00014">
    <property type="entry name" value="acidPPc"/>
    <property type="match status" value="1"/>
</dbReference>
<comment type="caution">
    <text evidence="9">The sequence shown here is derived from an EMBL/GenBank/DDBJ whole genome shotgun (WGS) entry which is preliminary data.</text>
</comment>
<gene>
    <name evidence="9" type="ORF">HNR67_000713</name>
</gene>
<evidence type="ECO:0000256" key="6">
    <source>
        <dbReference type="ARBA" id="ARBA00023136"/>
    </source>
</evidence>
<keyword evidence="10" id="KW-1185">Reference proteome</keyword>
<dbReference type="EMBL" id="JACHMH010000001">
    <property type="protein sequence ID" value="MBB4674595.1"/>
    <property type="molecule type" value="Genomic_DNA"/>
</dbReference>
<feature type="domain" description="Phosphatidic acid phosphatase type 2/haloperoxidase" evidence="8">
    <location>
        <begin position="62"/>
        <end position="173"/>
    </location>
</feature>
<accession>A0A7W7C4Z9</accession>
<dbReference type="PANTHER" id="PTHR14969:SF62">
    <property type="entry name" value="DECAPRENYLPHOSPHORYL-5-PHOSPHORIBOSE PHOSPHATASE RV3807C-RELATED"/>
    <property type="match status" value="1"/>
</dbReference>
<evidence type="ECO:0000313" key="10">
    <source>
        <dbReference type="Proteomes" id="UP000533598"/>
    </source>
</evidence>
<feature type="transmembrane region" description="Helical" evidence="7">
    <location>
        <begin position="32"/>
        <end position="50"/>
    </location>
</feature>
<evidence type="ECO:0000256" key="5">
    <source>
        <dbReference type="ARBA" id="ARBA00022989"/>
    </source>
</evidence>
<dbReference type="AlphaFoldDB" id="A0A7W7C4Z9"/>
<sequence>MSLIPDVSIDLYRAVTGFAASTPEWVRTAVEFGTDGGLFVFGAFFLILFWRARDRTPAALATALAVPLAVVGGYLLSEVLKLIVQEERPCRAVTGAAVLTHCPPVGDWSFPSNHATLAAASAAALAYVWRRTALWLLPLAVLMAYSRVFLGVHYPHDVLAGFLLGLVFAPALAFLGIQLLEPVLARWVQSRPRTSPAS</sequence>
<feature type="transmembrane region" description="Helical" evidence="7">
    <location>
        <begin position="158"/>
        <end position="180"/>
    </location>
</feature>
<evidence type="ECO:0000256" key="4">
    <source>
        <dbReference type="ARBA" id="ARBA00022801"/>
    </source>
</evidence>
<keyword evidence="4 9" id="KW-0378">Hydrolase</keyword>
<keyword evidence="5 7" id="KW-1133">Transmembrane helix</keyword>
<dbReference type="GO" id="GO:0005886">
    <property type="term" value="C:plasma membrane"/>
    <property type="evidence" value="ECO:0007669"/>
    <property type="project" value="UniProtKB-SubCell"/>
</dbReference>
<dbReference type="Proteomes" id="UP000533598">
    <property type="component" value="Unassembled WGS sequence"/>
</dbReference>
<proteinExistence type="predicted"/>
<reference evidence="9 10" key="1">
    <citation type="submission" date="2020-08" db="EMBL/GenBank/DDBJ databases">
        <title>Sequencing the genomes of 1000 actinobacteria strains.</title>
        <authorList>
            <person name="Klenk H.-P."/>
        </authorList>
    </citation>
    <scope>NUCLEOTIDE SEQUENCE [LARGE SCALE GENOMIC DNA]</scope>
    <source>
        <strain evidence="9 10">DSM 44230</strain>
    </source>
</reference>
<name>A0A7W7C4Z9_9PSEU</name>
<dbReference type="EC" id="3.6.1.27" evidence="9"/>
<keyword evidence="2" id="KW-1003">Cell membrane</keyword>
<keyword evidence="6 7" id="KW-0472">Membrane</keyword>
<dbReference type="InterPro" id="IPR036938">
    <property type="entry name" value="PAP2/HPO_sf"/>
</dbReference>
<evidence type="ECO:0000256" key="1">
    <source>
        <dbReference type="ARBA" id="ARBA00004651"/>
    </source>
</evidence>
<comment type="subcellular location">
    <subcellularLocation>
        <location evidence="1">Cell membrane</location>
        <topology evidence="1">Multi-pass membrane protein</topology>
    </subcellularLocation>
</comment>
<evidence type="ECO:0000256" key="2">
    <source>
        <dbReference type="ARBA" id="ARBA00022475"/>
    </source>
</evidence>
<dbReference type="InterPro" id="IPR000326">
    <property type="entry name" value="PAP2/HPO"/>
</dbReference>
<feature type="transmembrane region" description="Helical" evidence="7">
    <location>
        <begin position="134"/>
        <end position="152"/>
    </location>
</feature>
<dbReference type="Gene3D" id="1.20.144.10">
    <property type="entry name" value="Phosphatidic acid phosphatase type 2/haloperoxidase"/>
    <property type="match status" value="2"/>
</dbReference>
<dbReference type="GO" id="GO:0050380">
    <property type="term" value="F:undecaprenyl-diphosphatase activity"/>
    <property type="evidence" value="ECO:0007669"/>
    <property type="project" value="UniProtKB-EC"/>
</dbReference>
<dbReference type="PANTHER" id="PTHR14969">
    <property type="entry name" value="SPHINGOSINE-1-PHOSPHATE PHOSPHOHYDROLASE"/>
    <property type="match status" value="1"/>
</dbReference>